<keyword evidence="1" id="KW-0812">Transmembrane</keyword>
<feature type="transmembrane region" description="Helical" evidence="1">
    <location>
        <begin position="206"/>
        <end position="224"/>
    </location>
</feature>
<dbReference type="NCBIfam" id="TIGR00843">
    <property type="entry name" value="benE"/>
    <property type="match status" value="1"/>
</dbReference>
<keyword evidence="1" id="KW-1133">Transmembrane helix</keyword>
<dbReference type="Proteomes" id="UP000245539">
    <property type="component" value="Unassembled WGS sequence"/>
</dbReference>
<gene>
    <name evidence="2" type="ORF">DKW60_11005</name>
</gene>
<reference evidence="2 3" key="1">
    <citation type="submission" date="2018-05" db="EMBL/GenBank/DDBJ databases">
        <title>Leucothrix arctica sp. nov., isolated from Arctic seawater.</title>
        <authorList>
            <person name="Choi A."/>
            <person name="Baek K."/>
        </authorList>
    </citation>
    <scope>NUCLEOTIDE SEQUENCE [LARGE SCALE GENOMIC DNA]</scope>
    <source>
        <strain evidence="2 3">JCM 18388</strain>
    </source>
</reference>
<evidence type="ECO:0008006" key="4">
    <source>
        <dbReference type="Google" id="ProtNLM"/>
    </source>
</evidence>
<sequence length="385" mass="40312">MFQGLALRHFVSGFIAVLVGFTSSVAIIFQAANAAGATPSQITSWILALGLGMGATSIGLSLYYRIPLLTAWSTPGAALLATGLVGLPMSEAVGIFIFSSVLIILSGVTGWFEKLTDIIPVPIASAMLAGVLFRFGVDVFVSMQTELVMVSLMFVTYLLGKRFLPRYAIMLVLIVGLVYAGLQGGIRYDALTLTLAKPEFVFPSFNWVSMLSVGIPLFVVTMTSQNLPGIAILKAHDYKAPLSSVISWTGIASLVLAPFGGFAFNLAAITAAICMGEDADPDPKKRYLAAFAAGVFYLIVGLLGAAVVVFFASIPQELVLAIAGIALLATIGNGLSGALADAAEREPALITFLVTASGIVLGGIGAAFWGLVAGLLARWVYGFRR</sequence>
<feature type="transmembrane region" description="Helical" evidence="1">
    <location>
        <begin position="167"/>
        <end position="186"/>
    </location>
</feature>
<dbReference type="InterPro" id="IPR004711">
    <property type="entry name" value="Benzoate_Transporter"/>
</dbReference>
<keyword evidence="1" id="KW-0472">Membrane</keyword>
<feature type="transmembrane region" description="Helical" evidence="1">
    <location>
        <begin position="119"/>
        <end position="137"/>
    </location>
</feature>
<dbReference type="AlphaFoldDB" id="A0A317CLS8"/>
<dbReference type="PANTHER" id="PTHR30199">
    <property type="entry name" value="MFS FAMILY TRANSPORTER, PREDICTED SUBSTRATE BENZOATE"/>
    <property type="match status" value="1"/>
</dbReference>
<evidence type="ECO:0000313" key="2">
    <source>
        <dbReference type="EMBL" id="PWQ97250.1"/>
    </source>
</evidence>
<dbReference type="RefSeq" id="WP_109837707.1">
    <property type="nucleotide sequence ID" value="NZ_QGKM01000027.1"/>
</dbReference>
<feature type="transmembrane region" description="Helical" evidence="1">
    <location>
        <begin position="245"/>
        <end position="267"/>
    </location>
</feature>
<dbReference type="OrthoDB" id="9792424at2"/>
<feature type="transmembrane region" description="Helical" evidence="1">
    <location>
        <begin position="287"/>
        <end position="311"/>
    </location>
</feature>
<name>A0A317CLS8_9GAMM</name>
<protein>
    <recommendedName>
        <fullName evidence="4">Benzoate transporter</fullName>
    </recommendedName>
</protein>
<organism evidence="2 3">
    <name type="scientific">Leucothrix pacifica</name>
    <dbReference type="NCBI Taxonomy" id="1247513"/>
    <lineage>
        <taxon>Bacteria</taxon>
        <taxon>Pseudomonadati</taxon>
        <taxon>Pseudomonadota</taxon>
        <taxon>Gammaproteobacteria</taxon>
        <taxon>Thiotrichales</taxon>
        <taxon>Thiotrichaceae</taxon>
        <taxon>Leucothrix</taxon>
    </lineage>
</organism>
<feature type="transmembrane region" description="Helical" evidence="1">
    <location>
        <begin position="348"/>
        <end position="381"/>
    </location>
</feature>
<dbReference type="EMBL" id="QGKM01000027">
    <property type="protein sequence ID" value="PWQ97250.1"/>
    <property type="molecule type" value="Genomic_DNA"/>
</dbReference>
<evidence type="ECO:0000256" key="1">
    <source>
        <dbReference type="SAM" id="Phobius"/>
    </source>
</evidence>
<dbReference type="GO" id="GO:0042925">
    <property type="term" value="F:benzoate transmembrane transporter activity"/>
    <property type="evidence" value="ECO:0007669"/>
    <property type="project" value="InterPro"/>
</dbReference>
<dbReference type="PANTHER" id="PTHR30199:SF0">
    <property type="entry name" value="INNER MEMBRANE PROTEIN YDCO"/>
    <property type="match status" value="1"/>
</dbReference>
<dbReference type="GO" id="GO:0005886">
    <property type="term" value="C:plasma membrane"/>
    <property type="evidence" value="ECO:0007669"/>
    <property type="project" value="TreeGrafter"/>
</dbReference>
<accession>A0A317CLS8</accession>
<feature type="transmembrane region" description="Helical" evidence="1">
    <location>
        <begin position="318"/>
        <end position="336"/>
    </location>
</feature>
<feature type="transmembrane region" description="Helical" evidence="1">
    <location>
        <begin position="69"/>
        <end position="87"/>
    </location>
</feature>
<dbReference type="Pfam" id="PF03594">
    <property type="entry name" value="BenE"/>
    <property type="match status" value="1"/>
</dbReference>
<feature type="transmembrane region" description="Helical" evidence="1">
    <location>
        <begin position="42"/>
        <end position="62"/>
    </location>
</feature>
<evidence type="ECO:0000313" key="3">
    <source>
        <dbReference type="Proteomes" id="UP000245539"/>
    </source>
</evidence>
<comment type="caution">
    <text evidence="2">The sequence shown here is derived from an EMBL/GenBank/DDBJ whole genome shotgun (WGS) entry which is preliminary data.</text>
</comment>
<keyword evidence="3" id="KW-1185">Reference proteome</keyword>
<feature type="transmembrane region" description="Helical" evidence="1">
    <location>
        <begin position="93"/>
        <end position="112"/>
    </location>
</feature>
<proteinExistence type="predicted"/>